<dbReference type="EC" id="3.6.4.12" evidence="3"/>
<keyword evidence="5 10" id="KW-0347">Helicase</keyword>
<keyword evidence="6" id="KW-0539">Nucleus</keyword>
<evidence type="ECO:0000256" key="7">
    <source>
        <dbReference type="ARBA" id="ARBA00047995"/>
    </source>
</evidence>
<dbReference type="GO" id="GO:0003697">
    <property type="term" value="F:single-stranded DNA binding"/>
    <property type="evidence" value="ECO:0007669"/>
    <property type="project" value="TreeGrafter"/>
</dbReference>
<sequence>MSSQITNDVAALGAMQMFLEEYCASGVEALLFDSSGEIQSLAIDMHELIEFNHELAMIVLESPTKYLALFNKACIAVQRALKRTTTEGVATPGYCAVKEEAQVRVNHLPNHPSLLRTRIPGSEDTGRLLSISGTVIRTGLVKMMETHRVYSCTKCRGTFCVDAEIEQYNYIPKPTRCLAPGADYCNGTTFVAAGAEAAEEMQ</sequence>
<dbReference type="Pfam" id="PF17207">
    <property type="entry name" value="MCM_OB"/>
    <property type="match status" value="1"/>
</dbReference>
<organism evidence="10 11">
    <name type="scientific">Coemansia guatemalensis</name>
    <dbReference type="NCBI Taxonomy" id="2761395"/>
    <lineage>
        <taxon>Eukaryota</taxon>
        <taxon>Fungi</taxon>
        <taxon>Fungi incertae sedis</taxon>
        <taxon>Zoopagomycota</taxon>
        <taxon>Kickxellomycotina</taxon>
        <taxon>Kickxellomycetes</taxon>
        <taxon>Kickxellales</taxon>
        <taxon>Kickxellaceae</taxon>
        <taxon>Coemansia</taxon>
    </lineage>
</organism>
<dbReference type="Gene3D" id="2.40.50.140">
    <property type="entry name" value="Nucleic acid-binding proteins"/>
    <property type="match status" value="1"/>
</dbReference>
<evidence type="ECO:0000259" key="9">
    <source>
        <dbReference type="Pfam" id="PF26066"/>
    </source>
</evidence>
<keyword evidence="5 10" id="KW-0547">Nucleotide-binding</keyword>
<feature type="non-terminal residue" evidence="10">
    <location>
        <position position="202"/>
    </location>
</feature>
<keyword evidence="11" id="KW-1185">Reference proteome</keyword>
<keyword evidence="4 10" id="KW-0378">Hydrolase</keyword>
<dbReference type="GO" id="GO:0005524">
    <property type="term" value="F:ATP binding"/>
    <property type="evidence" value="ECO:0007669"/>
    <property type="project" value="InterPro"/>
</dbReference>
<evidence type="ECO:0000256" key="5">
    <source>
        <dbReference type="ARBA" id="ARBA00022806"/>
    </source>
</evidence>
<evidence type="ECO:0000259" key="8">
    <source>
        <dbReference type="Pfam" id="PF17207"/>
    </source>
</evidence>
<keyword evidence="5 10" id="KW-0067">ATP-binding</keyword>
<dbReference type="PANTHER" id="PTHR11630">
    <property type="entry name" value="DNA REPLICATION LICENSING FACTOR MCM FAMILY MEMBER"/>
    <property type="match status" value="1"/>
</dbReference>
<dbReference type="SUPFAM" id="SSF50249">
    <property type="entry name" value="Nucleic acid-binding proteins"/>
    <property type="match status" value="1"/>
</dbReference>
<evidence type="ECO:0000256" key="2">
    <source>
        <dbReference type="ARBA" id="ARBA00008010"/>
    </source>
</evidence>
<reference evidence="10" key="1">
    <citation type="submission" date="2022-07" db="EMBL/GenBank/DDBJ databases">
        <title>Phylogenomic reconstructions and comparative analyses of Kickxellomycotina fungi.</title>
        <authorList>
            <person name="Reynolds N.K."/>
            <person name="Stajich J.E."/>
            <person name="Barry K."/>
            <person name="Grigoriev I.V."/>
            <person name="Crous P."/>
            <person name="Smith M.E."/>
        </authorList>
    </citation>
    <scope>NUCLEOTIDE SEQUENCE</scope>
    <source>
        <strain evidence="10">NRRL 1565</strain>
    </source>
</reference>
<evidence type="ECO:0000313" key="10">
    <source>
        <dbReference type="EMBL" id="KAJ2806273.1"/>
    </source>
</evidence>
<dbReference type="GO" id="GO:0005634">
    <property type="term" value="C:nucleus"/>
    <property type="evidence" value="ECO:0007669"/>
    <property type="project" value="UniProtKB-SubCell"/>
</dbReference>
<proteinExistence type="inferred from homology"/>
<dbReference type="PANTHER" id="PTHR11630:SF48">
    <property type="entry name" value="DNA HELICASE MCM9"/>
    <property type="match status" value="1"/>
</dbReference>
<protein>
    <recommendedName>
        <fullName evidence="3">DNA helicase</fullName>
        <ecNumber evidence="3">3.6.4.12</ecNumber>
    </recommendedName>
</protein>
<dbReference type="GO" id="GO:0000724">
    <property type="term" value="P:double-strand break repair via homologous recombination"/>
    <property type="evidence" value="ECO:0007669"/>
    <property type="project" value="TreeGrafter"/>
</dbReference>
<name>A0A9W8I1C1_9FUNG</name>
<dbReference type="InterPro" id="IPR031327">
    <property type="entry name" value="MCM"/>
</dbReference>
<dbReference type="Pfam" id="PF26066">
    <property type="entry name" value="MCM9_N"/>
    <property type="match status" value="1"/>
</dbReference>
<dbReference type="Gene3D" id="3.30.1640.10">
    <property type="entry name" value="mini-chromosome maintenance (MCM) complex, chain A, domain 1"/>
    <property type="match status" value="1"/>
</dbReference>
<accession>A0A9W8I1C1</accession>
<dbReference type="GO" id="GO:0017116">
    <property type="term" value="F:single-stranded DNA helicase activity"/>
    <property type="evidence" value="ECO:0007669"/>
    <property type="project" value="TreeGrafter"/>
</dbReference>
<comment type="caution">
    <text evidence="10">The sequence shown here is derived from an EMBL/GenBank/DDBJ whole genome shotgun (WGS) entry which is preliminary data.</text>
</comment>
<dbReference type="EMBL" id="JANBUO010000207">
    <property type="protein sequence ID" value="KAJ2806273.1"/>
    <property type="molecule type" value="Genomic_DNA"/>
</dbReference>
<evidence type="ECO:0000256" key="6">
    <source>
        <dbReference type="ARBA" id="ARBA00023242"/>
    </source>
</evidence>
<dbReference type="Gene3D" id="2.20.28.10">
    <property type="match status" value="1"/>
</dbReference>
<comment type="subcellular location">
    <subcellularLocation>
        <location evidence="1">Nucleus</location>
    </subcellularLocation>
</comment>
<dbReference type="GO" id="GO:0042555">
    <property type="term" value="C:MCM complex"/>
    <property type="evidence" value="ECO:0007669"/>
    <property type="project" value="TreeGrafter"/>
</dbReference>
<dbReference type="InterPro" id="IPR058768">
    <property type="entry name" value="MCM9_N"/>
</dbReference>
<evidence type="ECO:0000256" key="1">
    <source>
        <dbReference type="ARBA" id="ARBA00004123"/>
    </source>
</evidence>
<dbReference type="AlphaFoldDB" id="A0A9W8I1C1"/>
<gene>
    <name evidence="10" type="primary">MCM9_1</name>
    <name evidence="10" type="ORF">H4R20_001752</name>
</gene>
<dbReference type="GO" id="GO:0016787">
    <property type="term" value="F:hydrolase activity"/>
    <property type="evidence" value="ECO:0007669"/>
    <property type="project" value="UniProtKB-KW"/>
</dbReference>
<feature type="domain" description="MCM9 N-terminal" evidence="9">
    <location>
        <begin position="16"/>
        <end position="109"/>
    </location>
</feature>
<dbReference type="OrthoDB" id="6274823at2759"/>
<evidence type="ECO:0000256" key="3">
    <source>
        <dbReference type="ARBA" id="ARBA00012551"/>
    </source>
</evidence>
<comment type="catalytic activity">
    <reaction evidence="7">
        <text>ATP + H2O = ADP + phosphate + H(+)</text>
        <dbReference type="Rhea" id="RHEA:13065"/>
        <dbReference type="ChEBI" id="CHEBI:15377"/>
        <dbReference type="ChEBI" id="CHEBI:15378"/>
        <dbReference type="ChEBI" id="CHEBI:30616"/>
        <dbReference type="ChEBI" id="CHEBI:43474"/>
        <dbReference type="ChEBI" id="CHEBI:456216"/>
        <dbReference type="EC" id="3.6.4.12"/>
    </reaction>
</comment>
<feature type="domain" description="MCM OB" evidence="8">
    <location>
        <begin position="122"/>
        <end position="186"/>
    </location>
</feature>
<dbReference type="InterPro" id="IPR033762">
    <property type="entry name" value="MCM_OB"/>
</dbReference>
<comment type="similarity">
    <text evidence="2">Belongs to the MCM family.</text>
</comment>
<evidence type="ECO:0000256" key="4">
    <source>
        <dbReference type="ARBA" id="ARBA00022801"/>
    </source>
</evidence>
<evidence type="ECO:0000313" key="11">
    <source>
        <dbReference type="Proteomes" id="UP001140094"/>
    </source>
</evidence>
<dbReference type="InterPro" id="IPR012340">
    <property type="entry name" value="NA-bd_OB-fold"/>
</dbReference>
<dbReference type="Proteomes" id="UP001140094">
    <property type="component" value="Unassembled WGS sequence"/>
</dbReference>